<dbReference type="PANTHER" id="PTHR30050:SF8">
    <property type="entry name" value="PRIMOSOMAL PROTEIN DNAI"/>
    <property type="match status" value="1"/>
</dbReference>
<dbReference type="SUPFAM" id="SSF52540">
    <property type="entry name" value="P-loop containing nucleoside triphosphate hydrolases"/>
    <property type="match status" value="1"/>
</dbReference>
<dbReference type="Pfam" id="PF07319">
    <property type="entry name" value="DnaI_N"/>
    <property type="match status" value="1"/>
</dbReference>
<proteinExistence type="predicted"/>
<dbReference type="Pfam" id="PF01695">
    <property type="entry name" value="IstB_IS21"/>
    <property type="match status" value="1"/>
</dbReference>
<organism evidence="2 3">
    <name type="scientific">Halalkalibacter krulwichiae</name>
    <dbReference type="NCBI Taxonomy" id="199441"/>
    <lineage>
        <taxon>Bacteria</taxon>
        <taxon>Bacillati</taxon>
        <taxon>Bacillota</taxon>
        <taxon>Bacilli</taxon>
        <taxon>Bacillales</taxon>
        <taxon>Bacillaceae</taxon>
        <taxon>Halalkalibacter</taxon>
    </lineage>
</organism>
<dbReference type="CDD" id="cd00009">
    <property type="entry name" value="AAA"/>
    <property type="match status" value="1"/>
</dbReference>
<dbReference type="InterPro" id="IPR027417">
    <property type="entry name" value="P-loop_NTPase"/>
</dbReference>
<evidence type="ECO:0000313" key="2">
    <source>
        <dbReference type="EMBL" id="ARK31685.1"/>
    </source>
</evidence>
<evidence type="ECO:0000259" key="1">
    <source>
        <dbReference type="SMART" id="SM00382"/>
    </source>
</evidence>
<dbReference type="Proteomes" id="UP000193006">
    <property type="component" value="Chromosome"/>
</dbReference>
<dbReference type="InterPro" id="IPR002611">
    <property type="entry name" value="IstB_ATP-bd"/>
</dbReference>
<dbReference type="PANTHER" id="PTHR30050">
    <property type="entry name" value="CHROMOSOMAL REPLICATION INITIATOR PROTEIN DNAA"/>
    <property type="match status" value="1"/>
</dbReference>
<dbReference type="EMBL" id="CP020814">
    <property type="protein sequence ID" value="ARK31685.1"/>
    <property type="molecule type" value="Genomic_DNA"/>
</dbReference>
<dbReference type="InterPro" id="IPR003593">
    <property type="entry name" value="AAA+_ATPase"/>
</dbReference>
<dbReference type="AlphaFoldDB" id="A0A1X9ME13"/>
<dbReference type="RefSeq" id="WP_066153383.1">
    <property type="nucleotide sequence ID" value="NZ_CP020814.1"/>
</dbReference>
<reference evidence="2 3" key="1">
    <citation type="submission" date="2017-04" db="EMBL/GenBank/DDBJ databases">
        <title>Bacillus krulwichiae AM31D Genome sequencing and assembly.</title>
        <authorList>
            <person name="Krulwich T.A."/>
            <person name="Anastor L."/>
            <person name="Ehrlich R."/>
            <person name="Ehrlich G.D."/>
            <person name="Janto B."/>
        </authorList>
    </citation>
    <scope>NUCLEOTIDE SEQUENCE [LARGE SCALE GENOMIC DNA]</scope>
    <source>
        <strain evidence="2 3">AM31D</strain>
    </source>
</reference>
<feature type="domain" description="AAA+ ATPase" evidence="1">
    <location>
        <begin position="158"/>
        <end position="287"/>
    </location>
</feature>
<protein>
    <submittedName>
        <fullName evidence="2">Primosomal protein DnaI</fullName>
    </submittedName>
</protein>
<evidence type="ECO:0000313" key="3">
    <source>
        <dbReference type="Proteomes" id="UP000193006"/>
    </source>
</evidence>
<dbReference type="Gene3D" id="3.40.50.300">
    <property type="entry name" value="P-loop containing nucleotide triphosphate hydrolases"/>
    <property type="match status" value="1"/>
</dbReference>
<dbReference type="STRING" id="199441.BkAM31D_18580"/>
<dbReference type="InterPro" id="IPR009928">
    <property type="entry name" value="DnaI_N"/>
</dbReference>
<gene>
    <name evidence="2" type="primary">dnaI</name>
    <name evidence="2" type="ORF">BkAM31D_18580</name>
</gene>
<sequence>MESIQSSLKQWTQDNDTFQQRLNDAKASLLADPIVQKALKNVPVTEETFEKGLIKLYELQKELHNCQNCPGLSRCPNMMKGYQPELIIAGKALDLSYQPCDLKKQQDHDQKKRQLIQSFYVPKDILGATFDQLDRDHEREEASRKALAFALQANPGEDGQGLYFYGKFGVGKTYLMGAVANELRDRGIETYIVYTPDFFREMKSSISNGTFQEKLDTVKRAEVLILDDIGAETISGWIRDDVLGAILQHRMLEKLPTLFTSNYDYEELEEHLAYSERGGIEELKAKRIMERIKHFTTFVTVEGANRRIR</sequence>
<name>A0A1X9ME13_9BACI</name>
<dbReference type="GO" id="GO:0006260">
    <property type="term" value="P:DNA replication"/>
    <property type="evidence" value="ECO:0007669"/>
    <property type="project" value="TreeGrafter"/>
</dbReference>
<dbReference type="SMART" id="SM00382">
    <property type="entry name" value="AAA"/>
    <property type="match status" value="1"/>
</dbReference>
<dbReference type="KEGG" id="bkw:BkAM31D_18580"/>
<accession>A0A1X9ME13</accession>
<keyword evidence="3" id="KW-1185">Reference proteome</keyword>
<dbReference type="NCBIfam" id="NF006505">
    <property type="entry name" value="PRK08939.1"/>
    <property type="match status" value="1"/>
</dbReference>
<dbReference type="GO" id="GO:0005524">
    <property type="term" value="F:ATP binding"/>
    <property type="evidence" value="ECO:0007669"/>
    <property type="project" value="InterPro"/>
</dbReference>